<feature type="compositionally biased region" description="Low complexity" evidence="1">
    <location>
        <begin position="217"/>
        <end position="235"/>
    </location>
</feature>
<feature type="compositionally biased region" description="Basic and acidic residues" evidence="1">
    <location>
        <begin position="419"/>
        <end position="430"/>
    </location>
</feature>
<feature type="region of interest" description="Disordered" evidence="1">
    <location>
        <begin position="316"/>
        <end position="430"/>
    </location>
</feature>
<gene>
    <name evidence="2" type="ORF">MCOR33_002733</name>
</gene>
<organism evidence="2 3">
    <name type="scientific">Pyricularia grisea</name>
    <name type="common">Crabgrass-specific blast fungus</name>
    <name type="synonym">Magnaporthe grisea</name>
    <dbReference type="NCBI Taxonomy" id="148305"/>
    <lineage>
        <taxon>Eukaryota</taxon>
        <taxon>Fungi</taxon>
        <taxon>Dikarya</taxon>
        <taxon>Ascomycota</taxon>
        <taxon>Pezizomycotina</taxon>
        <taxon>Sordariomycetes</taxon>
        <taxon>Sordariomycetidae</taxon>
        <taxon>Magnaporthales</taxon>
        <taxon>Pyriculariaceae</taxon>
        <taxon>Pyricularia</taxon>
    </lineage>
</organism>
<feature type="region of interest" description="Disordered" evidence="1">
    <location>
        <begin position="1"/>
        <end position="135"/>
    </location>
</feature>
<feature type="region of interest" description="Disordered" evidence="1">
    <location>
        <begin position="506"/>
        <end position="632"/>
    </location>
</feature>
<feature type="compositionally biased region" description="Polar residues" evidence="1">
    <location>
        <begin position="120"/>
        <end position="134"/>
    </location>
</feature>
<feature type="compositionally biased region" description="Polar residues" evidence="1">
    <location>
        <begin position="692"/>
        <end position="701"/>
    </location>
</feature>
<feature type="compositionally biased region" description="Polar residues" evidence="1">
    <location>
        <begin position="70"/>
        <end position="82"/>
    </location>
</feature>
<feature type="compositionally biased region" description="Acidic residues" evidence="1">
    <location>
        <begin position="914"/>
        <end position="925"/>
    </location>
</feature>
<feature type="region of interest" description="Disordered" evidence="1">
    <location>
        <begin position="198"/>
        <end position="284"/>
    </location>
</feature>
<sequence length="1001" mass="108462">MQRMPKAIDLSDTGHPLPRRSPPRQVASKGKKAHNASPGDRDDESGSSGRLRRNSTDESNETGHSDPRQWFNQSNQNPSYDMNNMEVDSPYYQRTSGSPNDAALGHLAPPGGVVFPPMTNKPSLRPTVTQSSSADEYRSVIDDLTIENNRLKEELRRYKQFGTDLMRKDKLFEIKVHGLPGKKKRELEATLRDFASTLEGSTDTSRGAKKASKSGKFKSSGGATSKHASSSSSNSRPVDSAYASMSTDPGTGTATGTGNNSSGKSQTGRATHTSNSKSANQKVESYLEDIPEGLYPRYLSMTEKDKQKLVVRRLEQLFTGEMSGPSIGTTDRSSSKAEPMTEGSFSKGKEAAREAQIQVKDKKRSRDNGSSNSQSNGDGGSGGSGSGSGHGGGSGGGSGGGNGSRSHGSSQDLQASEQRPTRPLDLDPDRIQVPSENMEYIRHLGMVPPALQAGTKANPINVSMDADGWVYMNLLCNLAQLHIINVTPAFIRAAVSSKSTKFQLSPDGQKIRWRGGTDGTRFSSDSGNTSSRERSSTDEDDSSDKSGSPGKKRKYPDDEPARAVHVSKLVRENTRSSTSVHYKPMFVQQPSFETSGEEGSSSPSGLEESNFGNGRTSGWGYSGSGSSPRKRRRIDGAIVYYTGAPFCTDLSGDPGDISPATYMASANMTQSHDMPNSDATIHRTWSGSSLPYRPFSNNPKNTRIEAPNGVGLDDTSDDFMADVSSDSEDEMEWYESDEEYGTTPKLLCLEAYGLGGVQPEDHFLVEVITHRRRDRQDKNEDERPRPFRERSDSTTASVMERIKLLKASSPRPVRPVRQSLARTKLIEYKTVRLNRLDPVELPPAASFVPPFSTSSSDSDIDESDLLESEEGQDAEPCGPLSFIPPSIGRPSLFRTESNSLYPDSAYPEGQDLSQSDEEDEAESDDVGILQIGGTGNSKNKPGKKVSVNRQQGLDMHLRSGLVRRPQIDISNGPSKQPDARTQSSVATAGRAESGYNSSLED</sequence>
<dbReference type="InterPro" id="IPR018554">
    <property type="entry name" value="FRQ"/>
</dbReference>
<feature type="region of interest" description="Disordered" evidence="1">
    <location>
        <begin position="692"/>
        <end position="717"/>
    </location>
</feature>
<feature type="region of interest" description="Disordered" evidence="1">
    <location>
        <begin position="841"/>
        <end position="1001"/>
    </location>
</feature>
<comment type="caution">
    <text evidence="2">The sequence shown here is derived from an EMBL/GenBank/DDBJ whole genome shotgun (WGS) entry which is preliminary data.</text>
</comment>
<proteinExistence type="predicted"/>
<evidence type="ECO:0000256" key="1">
    <source>
        <dbReference type="SAM" id="MobiDB-lite"/>
    </source>
</evidence>
<feature type="region of interest" description="Disordered" evidence="1">
    <location>
        <begin position="772"/>
        <end position="795"/>
    </location>
</feature>
<feature type="compositionally biased region" description="Basic and acidic residues" evidence="1">
    <location>
        <begin position="774"/>
        <end position="792"/>
    </location>
</feature>
<accession>A0ABQ8NTD8</accession>
<dbReference type="Proteomes" id="UP001059893">
    <property type="component" value="Unassembled WGS sequence"/>
</dbReference>
<keyword evidence="3" id="KW-1185">Reference proteome</keyword>
<feature type="compositionally biased region" description="Basic residues" evidence="1">
    <location>
        <begin position="207"/>
        <end position="216"/>
    </location>
</feature>
<feature type="compositionally biased region" description="Low complexity" evidence="1">
    <location>
        <begin position="591"/>
        <end position="614"/>
    </location>
</feature>
<evidence type="ECO:0000313" key="2">
    <source>
        <dbReference type="EMBL" id="KAI6301895.1"/>
    </source>
</evidence>
<dbReference type="Pfam" id="PF09421">
    <property type="entry name" value="FRQ"/>
    <property type="match status" value="1"/>
</dbReference>
<reference evidence="2" key="1">
    <citation type="submission" date="2021-01" db="EMBL/GenBank/DDBJ databases">
        <title>Deciphering the adaptive evolutionary patterns associated with biogeogrpahic diversity in the finger millet blast pathogen Magnaporthe oryzae in Eastern Africa.</title>
        <authorList>
            <person name="Onyema G."/>
            <person name="Shittu T.A."/>
            <person name="Dodsworth S."/>
            <person name="Devilliers S."/>
            <person name="Muthumeenakshi S."/>
            <person name="Sreenivasaprasad S."/>
        </authorList>
    </citation>
    <scope>NUCLEOTIDE SEQUENCE</scope>
    <source>
        <strain evidence="2">D15/s37</strain>
    </source>
</reference>
<evidence type="ECO:0008006" key="4">
    <source>
        <dbReference type="Google" id="ProtNLM"/>
    </source>
</evidence>
<dbReference type="EMBL" id="JABSND010000032">
    <property type="protein sequence ID" value="KAI6301895.1"/>
    <property type="molecule type" value="Genomic_DNA"/>
</dbReference>
<feature type="compositionally biased region" description="Polar residues" evidence="1">
    <location>
        <begin position="269"/>
        <end position="283"/>
    </location>
</feature>
<feature type="compositionally biased region" description="Acidic residues" evidence="1">
    <location>
        <begin position="858"/>
        <end position="873"/>
    </location>
</feature>
<feature type="compositionally biased region" description="Low complexity" evidence="1">
    <location>
        <begin position="246"/>
        <end position="268"/>
    </location>
</feature>
<name>A0ABQ8NTD8_PYRGI</name>
<feature type="compositionally biased region" description="Polar residues" evidence="1">
    <location>
        <begin position="968"/>
        <end position="986"/>
    </location>
</feature>
<protein>
    <recommendedName>
        <fullName evidence="4">Frequency clock protein</fullName>
    </recommendedName>
</protein>
<evidence type="ECO:0000313" key="3">
    <source>
        <dbReference type="Proteomes" id="UP001059893"/>
    </source>
</evidence>
<feature type="compositionally biased region" description="Gly residues" evidence="1">
    <location>
        <begin position="377"/>
        <end position="403"/>
    </location>
</feature>